<gene>
    <name evidence="2" type="ORF">M0812_16722</name>
</gene>
<feature type="compositionally biased region" description="Basic and acidic residues" evidence="1">
    <location>
        <begin position="604"/>
        <end position="614"/>
    </location>
</feature>
<feature type="region of interest" description="Disordered" evidence="1">
    <location>
        <begin position="418"/>
        <end position="460"/>
    </location>
</feature>
<feature type="region of interest" description="Disordered" evidence="1">
    <location>
        <begin position="199"/>
        <end position="228"/>
    </location>
</feature>
<feature type="region of interest" description="Disordered" evidence="1">
    <location>
        <begin position="747"/>
        <end position="840"/>
    </location>
</feature>
<sequence>MKNSFHLRCIHFPINGKNNIKRNNSLNWAQSLIKLYDGKLKVLNQNKSINEFPLTICKLVQIHELFSKRLQKGINKYYYGIKRKMISWYVYHCQFLNGDYLLIKFPSQEIVKKFKHSLQHYQLIGEELQEAIFNSNEFKIQFHMKKNETMYGGTIFLNYELVRISGFEIIPKNDTDEGEQQKKEDQKKENKFHKFKSKIMKKDKKKSNDNFDSGKVDDNDNDTGDDLELRDMKKNFDNEKKLRESLKKIQLFESKKNENVLKLMSKKGKRFYLTFRNEDQKTNFMQIYKRLIGFNFIEKKNLAQKVFLVQYNLFKAGQSEKIQILTNGTLTLTLNICIIKIGVRESKQYKYRNGIKIIENDQENSIILQLGKKSKYIVSFPNLKKKQKFYLLIEKYAKSINKNNSNIIEINKKGKKEKDLKGGTKKKKERKRKNGSKKKIERVKEESGKKVNKQDKDQKTIQKAQKLLQRINTMKNDNQVFSATQLNLDFEPMNKIYGIIENGKVSLTTPDNQIYELNLNKINLHRKKDLNLITKIYCKDNKFEIFIKFNTEREIETLLKLIHKEKNKLRKNDEENTSEKESQSSSDKESRSENEIDSQSEIKAGTESETKSESEPESGSGSGSRSEHGSGSGSGSDTKSSGSGKESQLTKKRKFLITQITDSKTDSIIKGEILISDNDQITIQLGDKTKVFNADQRINFAKNTEDPKCARITIANESFIIQLETENDRIALEHQIKMLTVKNMKQQTDESYSSDEHSSSTYSSSDGNSNVEQELDSETEPQSISNGKSHSESEPESGSGSGSGSEYSSGSGEGSGEGEVEGSGEGSNSDSDEKSQKENKQNKISFPILFEISKNEKIEAKLIMSYNNSTLKIKTKKEVLLKCPIDLNLRVRSHPEKAAIFKISVDKTKNFIIQLKKENDKIKFQNVCKEIKRNNFPSHEIKIISKSKKKGKVKEKGILIIETTGIKIINKETKKENFWSFKQLILRTKKDLMVQLKKDDKIFTVKCKNKNDVNSITEYYQKQRSIVKKISKKSHKKKNSSSD</sequence>
<name>A0AAV7ZCT3_9EUKA</name>
<comment type="caution">
    <text evidence="2">The sequence shown here is derived from an EMBL/GenBank/DDBJ whole genome shotgun (WGS) entry which is preliminary data.</text>
</comment>
<evidence type="ECO:0000313" key="3">
    <source>
        <dbReference type="Proteomes" id="UP001146793"/>
    </source>
</evidence>
<organism evidence="2 3">
    <name type="scientific">Anaeramoeba flamelloides</name>
    <dbReference type="NCBI Taxonomy" id="1746091"/>
    <lineage>
        <taxon>Eukaryota</taxon>
        <taxon>Metamonada</taxon>
        <taxon>Anaeramoebidae</taxon>
        <taxon>Anaeramoeba</taxon>
    </lineage>
</organism>
<reference evidence="2" key="1">
    <citation type="submission" date="2022-08" db="EMBL/GenBank/DDBJ databases">
        <title>Novel sulphate-reducing endosymbionts in the free-living metamonad Anaeramoeba.</title>
        <authorList>
            <person name="Jerlstrom-Hultqvist J."/>
            <person name="Cepicka I."/>
            <person name="Gallot-Lavallee L."/>
            <person name="Salas-Leiva D."/>
            <person name="Curtis B.A."/>
            <person name="Zahonova K."/>
            <person name="Pipaliya S."/>
            <person name="Dacks J."/>
            <person name="Roger A.J."/>
        </authorList>
    </citation>
    <scope>NUCLEOTIDE SEQUENCE</scope>
    <source>
        <strain evidence="2">Busselton2</strain>
    </source>
</reference>
<feature type="compositionally biased region" description="Low complexity" evidence="1">
    <location>
        <begin position="635"/>
        <end position="647"/>
    </location>
</feature>
<feature type="region of interest" description="Disordered" evidence="1">
    <location>
        <begin position="568"/>
        <end position="650"/>
    </location>
</feature>
<accession>A0AAV7ZCT3</accession>
<evidence type="ECO:0000256" key="1">
    <source>
        <dbReference type="SAM" id="MobiDB-lite"/>
    </source>
</evidence>
<dbReference type="EMBL" id="JANTQA010000033">
    <property type="protein sequence ID" value="KAJ3437559.1"/>
    <property type="molecule type" value="Genomic_DNA"/>
</dbReference>
<feature type="compositionally biased region" description="Basic and acidic residues" evidence="1">
    <location>
        <begin position="206"/>
        <end position="218"/>
    </location>
</feature>
<evidence type="ECO:0000313" key="2">
    <source>
        <dbReference type="EMBL" id="KAJ3437559.1"/>
    </source>
</evidence>
<feature type="compositionally biased region" description="Basic and acidic residues" evidence="1">
    <location>
        <begin position="442"/>
        <end position="460"/>
    </location>
</feature>
<feature type="compositionally biased region" description="Basic and acidic residues" evidence="1">
    <location>
        <begin position="570"/>
        <end position="594"/>
    </location>
</feature>
<protein>
    <submittedName>
        <fullName evidence="2">Hyphally regulated cell wall protein</fullName>
    </submittedName>
</protein>
<feature type="compositionally biased region" description="Basic and acidic residues" evidence="1">
    <location>
        <begin position="831"/>
        <end position="840"/>
    </location>
</feature>
<dbReference type="AlphaFoldDB" id="A0AAV7ZCT3"/>
<proteinExistence type="predicted"/>
<feature type="compositionally biased region" description="Basic residues" evidence="1">
    <location>
        <begin position="423"/>
        <end position="441"/>
    </location>
</feature>
<dbReference type="Proteomes" id="UP001146793">
    <property type="component" value="Unassembled WGS sequence"/>
</dbReference>